<gene>
    <name evidence="7" type="ORF">SLS56_009326</name>
</gene>
<dbReference type="PROSITE" id="PS00108">
    <property type="entry name" value="PROTEIN_KINASE_ST"/>
    <property type="match status" value="1"/>
</dbReference>
<keyword evidence="1" id="KW-0808">Transferase</keyword>
<keyword evidence="2" id="KW-0547">Nucleotide-binding</keyword>
<sequence length="271" mass="31040">MKREDAVKEVEHLQRLSHAHIVRLIGTYIIEDGKNFYILMYPVVDFDLERFLEKISDAAEDGAPQDFLAAADASLKSFFSCLVATLDFLQKRNVKHMDIKPKNILVRDVRQSILAHDCAYKVYLADFGIARAYSSPTESETTSPTAFTRLYSAPEVVAQETRGFKADVFSLGCVYAEMLATLARQRDQLDTTRQRSFQAEIPAVQQFLRELVFQEPEVYLWNTRSRAMISQLPKDRPSAKNIMDSIRDHKSYCCDQGSEPLESAKETEHQW</sequence>
<dbReference type="InterPro" id="IPR008271">
    <property type="entry name" value="Ser/Thr_kinase_AS"/>
</dbReference>
<dbReference type="InterPro" id="IPR050339">
    <property type="entry name" value="CC_SR_Kinase"/>
</dbReference>
<dbReference type="SUPFAM" id="SSF56112">
    <property type="entry name" value="Protein kinase-like (PK-like)"/>
    <property type="match status" value="1"/>
</dbReference>
<dbReference type="PROSITE" id="PS50011">
    <property type="entry name" value="PROTEIN_KINASE_DOM"/>
    <property type="match status" value="1"/>
</dbReference>
<dbReference type="PANTHER" id="PTHR11042">
    <property type="entry name" value="EUKARYOTIC TRANSLATION INITIATION FACTOR 2-ALPHA KINASE EIF2-ALPHA KINASE -RELATED"/>
    <property type="match status" value="1"/>
</dbReference>
<dbReference type="CDD" id="cd00180">
    <property type="entry name" value="PKc"/>
    <property type="match status" value="1"/>
</dbReference>
<evidence type="ECO:0000259" key="6">
    <source>
        <dbReference type="PROSITE" id="PS50011"/>
    </source>
</evidence>
<evidence type="ECO:0000256" key="1">
    <source>
        <dbReference type="ARBA" id="ARBA00022679"/>
    </source>
</evidence>
<organism evidence="7 8">
    <name type="scientific">Neofusicoccum ribis</name>
    <dbReference type="NCBI Taxonomy" id="45134"/>
    <lineage>
        <taxon>Eukaryota</taxon>
        <taxon>Fungi</taxon>
        <taxon>Dikarya</taxon>
        <taxon>Ascomycota</taxon>
        <taxon>Pezizomycotina</taxon>
        <taxon>Dothideomycetes</taxon>
        <taxon>Dothideomycetes incertae sedis</taxon>
        <taxon>Botryosphaeriales</taxon>
        <taxon>Botryosphaeriaceae</taxon>
        <taxon>Neofusicoccum</taxon>
    </lineage>
</organism>
<comment type="caution">
    <text evidence="7">The sequence shown here is derived from an EMBL/GenBank/DDBJ whole genome shotgun (WGS) entry which is preliminary data.</text>
</comment>
<name>A0ABR3SHQ1_9PEZI</name>
<dbReference type="Pfam" id="PF00069">
    <property type="entry name" value="Pkinase"/>
    <property type="match status" value="1"/>
</dbReference>
<evidence type="ECO:0000256" key="2">
    <source>
        <dbReference type="ARBA" id="ARBA00022741"/>
    </source>
</evidence>
<evidence type="ECO:0000313" key="8">
    <source>
        <dbReference type="Proteomes" id="UP001521116"/>
    </source>
</evidence>
<keyword evidence="4" id="KW-0067">ATP-binding</keyword>
<comment type="similarity">
    <text evidence="5">Belongs to the protein kinase superfamily. Ser/Thr protein kinase family. GCN2 subfamily.</text>
</comment>
<evidence type="ECO:0000256" key="5">
    <source>
        <dbReference type="ARBA" id="ARBA00037982"/>
    </source>
</evidence>
<dbReference type="PANTHER" id="PTHR11042:SF190">
    <property type="entry name" value="MITOSIS INHIBITOR PROTEIN KINASE MIK1"/>
    <property type="match status" value="1"/>
</dbReference>
<keyword evidence="3" id="KW-0418">Kinase</keyword>
<evidence type="ECO:0000256" key="4">
    <source>
        <dbReference type="ARBA" id="ARBA00022840"/>
    </source>
</evidence>
<dbReference type="Gene3D" id="1.10.510.10">
    <property type="entry name" value="Transferase(Phosphotransferase) domain 1"/>
    <property type="match status" value="1"/>
</dbReference>
<dbReference type="EMBL" id="JAJVDC020000155">
    <property type="protein sequence ID" value="KAL1621121.1"/>
    <property type="molecule type" value="Genomic_DNA"/>
</dbReference>
<feature type="domain" description="Protein kinase" evidence="6">
    <location>
        <begin position="1"/>
        <end position="252"/>
    </location>
</feature>
<dbReference type="Proteomes" id="UP001521116">
    <property type="component" value="Unassembled WGS sequence"/>
</dbReference>
<evidence type="ECO:0000313" key="7">
    <source>
        <dbReference type="EMBL" id="KAL1621121.1"/>
    </source>
</evidence>
<protein>
    <recommendedName>
        <fullName evidence="6">Protein kinase domain-containing protein</fullName>
    </recommendedName>
</protein>
<dbReference type="InterPro" id="IPR000719">
    <property type="entry name" value="Prot_kinase_dom"/>
</dbReference>
<accession>A0ABR3SHQ1</accession>
<evidence type="ECO:0000256" key="3">
    <source>
        <dbReference type="ARBA" id="ARBA00022777"/>
    </source>
</evidence>
<dbReference type="InterPro" id="IPR011009">
    <property type="entry name" value="Kinase-like_dom_sf"/>
</dbReference>
<proteinExistence type="inferred from homology"/>
<dbReference type="SMART" id="SM00220">
    <property type="entry name" value="S_TKc"/>
    <property type="match status" value="1"/>
</dbReference>
<reference evidence="7 8" key="1">
    <citation type="submission" date="2024-02" db="EMBL/GenBank/DDBJ databases">
        <title>De novo assembly and annotation of 12 fungi associated with fruit tree decline syndrome in Ontario, Canada.</title>
        <authorList>
            <person name="Sulman M."/>
            <person name="Ellouze W."/>
            <person name="Ilyukhin E."/>
        </authorList>
    </citation>
    <scope>NUCLEOTIDE SEQUENCE [LARGE SCALE GENOMIC DNA]</scope>
    <source>
        <strain evidence="7 8">M1-105</strain>
    </source>
</reference>
<keyword evidence="8" id="KW-1185">Reference proteome</keyword>